<keyword evidence="4" id="KW-1185">Reference proteome</keyword>
<keyword evidence="1" id="KW-0560">Oxidoreductase</keyword>
<dbReference type="GO" id="GO:0016491">
    <property type="term" value="F:oxidoreductase activity"/>
    <property type="evidence" value="ECO:0007669"/>
    <property type="project" value="UniProtKB-KW"/>
</dbReference>
<evidence type="ECO:0000259" key="2">
    <source>
        <dbReference type="Pfam" id="PF01266"/>
    </source>
</evidence>
<organism evidence="3 4">
    <name type="scientific">Rhodobaculum claviforme</name>
    <dbReference type="NCBI Taxonomy" id="1549854"/>
    <lineage>
        <taxon>Bacteria</taxon>
        <taxon>Pseudomonadati</taxon>
        <taxon>Pseudomonadota</taxon>
        <taxon>Alphaproteobacteria</taxon>
        <taxon>Rhodobacterales</taxon>
        <taxon>Paracoccaceae</taxon>
        <taxon>Rhodobaculum</taxon>
    </lineage>
</organism>
<comment type="caution">
    <text evidence="3">The sequence shown here is derived from an EMBL/GenBank/DDBJ whole genome shotgun (WGS) entry which is preliminary data.</text>
</comment>
<dbReference type="SUPFAM" id="SSF51905">
    <property type="entry name" value="FAD/NAD(P)-binding domain"/>
    <property type="match status" value="1"/>
</dbReference>
<feature type="domain" description="FAD dependent oxidoreductase" evidence="2">
    <location>
        <begin position="4"/>
        <end position="357"/>
    </location>
</feature>
<dbReference type="GO" id="GO:0032981">
    <property type="term" value="P:mitochondrial respiratory chain complex I assembly"/>
    <property type="evidence" value="ECO:0007669"/>
    <property type="project" value="TreeGrafter"/>
</dbReference>
<dbReference type="Proteomes" id="UP000706333">
    <property type="component" value="Unassembled WGS sequence"/>
</dbReference>
<protein>
    <submittedName>
        <fullName evidence="3">Amino acid oxidase</fullName>
    </submittedName>
</protein>
<gene>
    <name evidence="3" type="ORF">CCR87_04590</name>
</gene>
<evidence type="ECO:0000313" key="4">
    <source>
        <dbReference type="Proteomes" id="UP000706333"/>
    </source>
</evidence>
<sequence>MAVDVAIVGGGVMGAAAAFWLTRMQPGLRVIVLERDPTHARAATALSVASIRQQFSNPLNVAISGFGLEVIRDFAALAGPGAPDLGLRENGYLFLAGTTAAAAAMRAAVAVQHAAGAATELLAPPALAARFPWLALEDVILGSFGPRGEGWFDNMGLLSGFRDAARAQGAVWRRAEVAALHRDGARVTGVRLACGTTLAAGAVVLAAGTRAAGLMAGAGHPWPVEPRKRTVFLIDAPDARHPDAPLLVDHTGFYLRPEGRHWLCATVPTDDPATDPDDFEPRLEEFEDVVWPRIWARAPEFAAVKVLRAWAGLYDFNTLDQNAIVGPHPQLAGLHVLSGFSGHGLQQAPAMGRGLAEVLLTGAYRTLDLSPLGVARVLEGRAFPERAVV</sequence>
<dbReference type="RefSeq" id="WP_201156404.1">
    <property type="nucleotide sequence ID" value="NZ_NHSD01000145.1"/>
</dbReference>
<dbReference type="InterPro" id="IPR036188">
    <property type="entry name" value="FAD/NAD-bd_sf"/>
</dbReference>
<dbReference type="InterPro" id="IPR006076">
    <property type="entry name" value="FAD-dep_OxRdtase"/>
</dbReference>
<dbReference type="Gene3D" id="3.50.50.60">
    <property type="entry name" value="FAD/NAD(P)-binding domain"/>
    <property type="match status" value="1"/>
</dbReference>
<dbReference type="EMBL" id="NHSD01000145">
    <property type="protein sequence ID" value="MBK5926633.1"/>
    <property type="molecule type" value="Genomic_DNA"/>
</dbReference>
<proteinExistence type="predicted"/>
<name>A0A934TJ92_9RHOB</name>
<dbReference type="Gene3D" id="3.30.9.10">
    <property type="entry name" value="D-Amino Acid Oxidase, subunit A, domain 2"/>
    <property type="match status" value="1"/>
</dbReference>
<reference evidence="3" key="2">
    <citation type="journal article" date="2020" name="Microorganisms">
        <title>Osmotic Adaptation and Compatible Solute Biosynthesis of Phototrophic Bacteria as Revealed from Genome Analyses.</title>
        <authorList>
            <person name="Imhoff J.F."/>
            <person name="Rahn T."/>
            <person name="Kunzel S."/>
            <person name="Keller A."/>
            <person name="Neulinger S.C."/>
        </authorList>
    </citation>
    <scope>NUCLEOTIDE SEQUENCE</scope>
    <source>
        <strain evidence="3">LMG 28126</strain>
    </source>
</reference>
<evidence type="ECO:0000256" key="1">
    <source>
        <dbReference type="ARBA" id="ARBA00023002"/>
    </source>
</evidence>
<dbReference type="GO" id="GO:0005737">
    <property type="term" value="C:cytoplasm"/>
    <property type="evidence" value="ECO:0007669"/>
    <property type="project" value="TreeGrafter"/>
</dbReference>
<reference evidence="3" key="1">
    <citation type="submission" date="2017-05" db="EMBL/GenBank/DDBJ databases">
        <authorList>
            <person name="Imhoff J.F."/>
            <person name="Rahn T."/>
            <person name="Kuenzel S."/>
            <person name="Neulinger S.C."/>
        </authorList>
    </citation>
    <scope>NUCLEOTIDE SEQUENCE</scope>
    <source>
        <strain evidence="3">LMG 28126</strain>
    </source>
</reference>
<dbReference type="PANTHER" id="PTHR13847:SF287">
    <property type="entry name" value="FAD-DEPENDENT OXIDOREDUCTASE DOMAIN-CONTAINING PROTEIN 1"/>
    <property type="match status" value="1"/>
</dbReference>
<evidence type="ECO:0000313" key="3">
    <source>
        <dbReference type="EMBL" id="MBK5926633.1"/>
    </source>
</evidence>
<dbReference type="Pfam" id="PF01266">
    <property type="entry name" value="DAO"/>
    <property type="match status" value="1"/>
</dbReference>
<accession>A0A934TJ92</accession>
<dbReference type="AlphaFoldDB" id="A0A934TJ92"/>
<dbReference type="PANTHER" id="PTHR13847">
    <property type="entry name" value="SARCOSINE DEHYDROGENASE-RELATED"/>
    <property type="match status" value="1"/>
</dbReference>